<sequence>MALTAHNSLLPNKSHLIPQTKHSLCTNSSSLTIRSTTVKHISAVHATNSSNFKNPIVSESKPLKPTPLTAIAATTTVDTKAPSKKWILDSWKSKKALQLPEYPNAEVHDSVVKTLDDFSPIVFTGKARSLEERLGEAAMGNAFLAQLSIRYDRK</sequence>
<evidence type="ECO:0000256" key="2">
    <source>
        <dbReference type="ARBA" id="ARBA00022679"/>
    </source>
</evidence>
<evidence type="ECO:0000256" key="3">
    <source>
        <dbReference type="ARBA" id="ARBA00023141"/>
    </source>
</evidence>
<evidence type="ECO:0000256" key="5">
    <source>
        <dbReference type="RuleBase" id="RU363071"/>
    </source>
</evidence>
<dbReference type="GO" id="GO:0009507">
    <property type="term" value="C:chloroplast"/>
    <property type="evidence" value="ECO:0007669"/>
    <property type="project" value="UniProtKB-SubCell"/>
</dbReference>
<evidence type="ECO:0000313" key="7">
    <source>
        <dbReference type="Proteomes" id="UP001604277"/>
    </source>
</evidence>
<comment type="subcellular location">
    <subcellularLocation>
        <location evidence="5">Plastid</location>
        <location evidence="5">Chloroplast</location>
    </subcellularLocation>
</comment>
<reference evidence="7" key="1">
    <citation type="submission" date="2024-07" db="EMBL/GenBank/DDBJ databases">
        <title>Two chromosome-level genome assemblies of Korean endemic species Abeliophyllum distichum and Forsythia ovata (Oleaceae).</title>
        <authorList>
            <person name="Jang H."/>
        </authorList>
    </citation>
    <scope>NUCLEOTIDE SEQUENCE [LARGE SCALE GENOMIC DNA]</scope>
</reference>
<name>A0ABD1WJV0_9LAMI</name>
<dbReference type="InterPro" id="IPR002480">
    <property type="entry name" value="DAHP_synth_2"/>
</dbReference>
<evidence type="ECO:0000256" key="1">
    <source>
        <dbReference type="ARBA" id="ARBA00022605"/>
    </source>
</evidence>
<comment type="catalytic activity">
    <reaction evidence="4 5">
        <text>D-erythrose 4-phosphate + phosphoenolpyruvate + H2O = 7-phospho-2-dehydro-3-deoxy-D-arabino-heptonate + phosphate</text>
        <dbReference type="Rhea" id="RHEA:14717"/>
        <dbReference type="ChEBI" id="CHEBI:15377"/>
        <dbReference type="ChEBI" id="CHEBI:16897"/>
        <dbReference type="ChEBI" id="CHEBI:43474"/>
        <dbReference type="ChEBI" id="CHEBI:58394"/>
        <dbReference type="ChEBI" id="CHEBI:58702"/>
        <dbReference type="EC" id="2.5.1.54"/>
    </reaction>
</comment>
<keyword evidence="5" id="KW-0809">Transit peptide</keyword>
<dbReference type="Proteomes" id="UP001604277">
    <property type="component" value="Unassembled WGS sequence"/>
</dbReference>
<keyword evidence="1 5" id="KW-0028">Amino-acid biosynthesis</keyword>
<organism evidence="6 7">
    <name type="scientific">Forsythia ovata</name>
    <dbReference type="NCBI Taxonomy" id="205694"/>
    <lineage>
        <taxon>Eukaryota</taxon>
        <taxon>Viridiplantae</taxon>
        <taxon>Streptophyta</taxon>
        <taxon>Embryophyta</taxon>
        <taxon>Tracheophyta</taxon>
        <taxon>Spermatophyta</taxon>
        <taxon>Magnoliopsida</taxon>
        <taxon>eudicotyledons</taxon>
        <taxon>Gunneridae</taxon>
        <taxon>Pentapetalae</taxon>
        <taxon>asterids</taxon>
        <taxon>lamiids</taxon>
        <taxon>Lamiales</taxon>
        <taxon>Oleaceae</taxon>
        <taxon>Forsythieae</taxon>
        <taxon>Forsythia</taxon>
    </lineage>
</organism>
<protein>
    <recommendedName>
        <fullName evidence="5">Phospho-2-dehydro-3-deoxyheptonate aldolase</fullName>
        <ecNumber evidence="5">2.5.1.54</ecNumber>
    </recommendedName>
</protein>
<evidence type="ECO:0000313" key="6">
    <source>
        <dbReference type="EMBL" id="KAL2549974.1"/>
    </source>
</evidence>
<dbReference type="SUPFAM" id="SSF51569">
    <property type="entry name" value="Aldolase"/>
    <property type="match status" value="1"/>
</dbReference>
<dbReference type="AlphaFoldDB" id="A0ABD1WJV0"/>
<dbReference type="PANTHER" id="PTHR21337">
    <property type="entry name" value="PHOSPHO-2-DEHYDRO-3-DEOXYHEPTONATE ALDOLASE 1, 2"/>
    <property type="match status" value="1"/>
</dbReference>
<keyword evidence="7" id="KW-1185">Reference proteome</keyword>
<dbReference type="Pfam" id="PF01474">
    <property type="entry name" value="DAHP_synth_2"/>
    <property type="match status" value="1"/>
</dbReference>
<dbReference type="GO" id="GO:0009073">
    <property type="term" value="P:aromatic amino acid family biosynthetic process"/>
    <property type="evidence" value="ECO:0007669"/>
    <property type="project" value="UniProtKB-KW"/>
</dbReference>
<dbReference type="EC" id="2.5.1.54" evidence="5"/>
<keyword evidence="3 5" id="KW-0057">Aromatic amino acid biosynthesis</keyword>
<dbReference type="EMBL" id="JBFOLJ010000003">
    <property type="protein sequence ID" value="KAL2549974.1"/>
    <property type="molecule type" value="Genomic_DNA"/>
</dbReference>
<keyword evidence="5" id="KW-0150">Chloroplast</keyword>
<accession>A0ABD1WJV0</accession>
<keyword evidence="2 5" id="KW-0808">Transferase</keyword>
<comment type="similarity">
    <text evidence="5">Belongs to the class-II DAHP synthase family.</text>
</comment>
<gene>
    <name evidence="6" type="ORF">Fot_11504</name>
</gene>
<comment type="caution">
    <text evidence="6">The sequence shown here is derived from an EMBL/GenBank/DDBJ whole genome shotgun (WGS) entry which is preliminary data.</text>
</comment>
<dbReference type="GO" id="GO:0003849">
    <property type="term" value="F:3-deoxy-7-phosphoheptulonate synthase activity"/>
    <property type="evidence" value="ECO:0007669"/>
    <property type="project" value="UniProtKB-EC"/>
</dbReference>
<proteinExistence type="inferred from homology"/>
<dbReference type="GO" id="GO:0008652">
    <property type="term" value="P:amino acid biosynthetic process"/>
    <property type="evidence" value="ECO:0007669"/>
    <property type="project" value="UniProtKB-KW"/>
</dbReference>
<comment type="pathway">
    <text evidence="5">Metabolic intermediate biosynthesis; chorismate biosynthesis; chorismate from D-erythrose 4-phosphate and phosphoenolpyruvate: step 1/7.</text>
</comment>
<keyword evidence="5" id="KW-0934">Plastid</keyword>
<dbReference type="PANTHER" id="PTHR21337:SF0">
    <property type="entry name" value="PHOSPHO-2-DEHYDRO-3-DEOXYHEPTONATE ALDOLASE"/>
    <property type="match status" value="1"/>
</dbReference>
<evidence type="ECO:0000256" key="4">
    <source>
        <dbReference type="ARBA" id="ARBA00047508"/>
    </source>
</evidence>